<evidence type="ECO:0000256" key="1">
    <source>
        <dbReference type="SAM" id="Phobius"/>
    </source>
</evidence>
<name>H2Y3S4_CIOIN</name>
<keyword evidence="1" id="KW-0812">Transmembrane</keyword>
<keyword evidence="1" id="KW-1133">Transmembrane helix</keyword>
<keyword evidence="1" id="KW-0472">Membrane</keyword>
<dbReference type="EMBL" id="EAAA01000325">
    <property type="status" value="NOT_ANNOTATED_CDS"/>
    <property type="molecule type" value="Genomic_DNA"/>
</dbReference>
<organism evidence="2 3">
    <name type="scientific">Ciona intestinalis</name>
    <name type="common">Transparent sea squirt</name>
    <name type="synonym">Ascidia intestinalis</name>
    <dbReference type="NCBI Taxonomy" id="7719"/>
    <lineage>
        <taxon>Eukaryota</taxon>
        <taxon>Metazoa</taxon>
        <taxon>Chordata</taxon>
        <taxon>Tunicata</taxon>
        <taxon>Ascidiacea</taxon>
        <taxon>Phlebobranchia</taxon>
        <taxon>Cionidae</taxon>
        <taxon>Ciona</taxon>
    </lineage>
</organism>
<reference evidence="2" key="4">
    <citation type="submission" date="2025-09" db="UniProtKB">
        <authorList>
            <consortium name="Ensembl"/>
        </authorList>
    </citation>
    <scope>IDENTIFICATION</scope>
</reference>
<dbReference type="InParanoid" id="H2Y3S4"/>
<keyword evidence="3" id="KW-1185">Reference proteome</keyword>
<dbReference type="AlphaFoldDB" id="H2Y3S4"/>
<proteinExistence type="predicted"/>
<evidence type="ECO:0000313" key="3">
    <source>
        <dbReference type="Proteomes" id="UP000008144"/>
    </source>
</evidence>
<protein>
    <recommendedName>
        <fullName evidence="4">G-protein coupled receptors family 1 profile domain-containing protein</fullName>
    </recommendedName>
</protein>
<dbReference type="Proteomes" id="UP000008144">
    <property type="component" value="Chromosome 1"/>
</dbReference>
<reference evidence="2" key="2">
    <citation type="journal article" date="2008" name="Genome Biol.">
        <title>Improved genome assembly and evidence-based global gene model set for the chordate Ciona intestinalis: new insight into intron and operon populations.</title>
        <authorList>
            <person name="Satou Y."/>
            <person name="Mineta K."/>
            <person name="Ogasawara M."/>
            <person name="Sasakura Y."/>
            <person name="Shoguchi E."/>
            <person name="Ueno K."/>
            <person name="Yamada L."/>
            <person name="Matsumoto J."/>
            <person name="Wasserscheid J."/>
            <person name="Dewar K."/>
            <person name="Wiley G.B."/>
            <person name="Macmil S.L."/>
            <person name="Roe B.A."/>
            <person name="Zeller R.W."/>
            <person name="Hastings K.E."/>
            <person name="Lemaire P."/>
            <person name="Lindquist E."/>
            <person name="Endo T."/>
            <person name="Hotta K."/>
            <person name="Inaba K."/>
        </authorList>
    </citation>
    <scope>NUCLEOTIDE SEQUENCE [LARGE SCALE GENOMIC DNA]</scope>
    <source>
        <strain evidence="2">wild type</strain>
    </source>
</reference>
<dbReference type="Ensembl" id="ENSCINT00000034651.1">
    <property type="protein sequence ID" value="ENSCINP00000036559.1"/>
    <property type="gene ID" value="ENSCING00000018273.1"/>
</dbReference>
<reference evidence="2" key="3">
    <citation type="submission" date="2025-08" db="UniProtKB">
        <authorList>
            <consortium name="Ensembl"/>
        </authorList>
    </citation>
    <scope>IDENTIFICATION</scope>
</reference>
<reference evidence="3" key="1">
    <citation type="journal article" date="2002" name="Science">
        <title>The draft genome of Ciona intestinalis: insights into chordate and vertebrate origins.</title>
        <authorList>
            <person name="Dehal P."/>
            <person name="Satou Y."/>
            <person name="Campbell R.K."/>
            <person name="Chapman J."/>
            <person name="Degnan B."/>
            <person name="De Tomaso A."/>
            <person name="Davidson B."/>
            <person name="Di Gregorio A."/>
            <person name="Gelpke M."/>
            <person name="Goodstein D.M."/>
            <person name="Harafuji N."/>
            <person name="Hastings K.E."/>
            <person name="Ho I."/>
            <person name="Hotta K."/>
            <person name="Huang W."/>
            <person name="Kawashima T."/>
            <person name="Lemaire P."/>
            <person name="Martinez D."/>
            <person name="Meinertzhagen I.A."/>
            <person name="Necula S."/>
            <person name="Nonaka M."/>
            <person name="Putnam N."/>
            <person name="Rash S."/>
            <person name="Saiga H."/>
            <person name="Satake M."/>
            <person name="Terry A."/>
            <person name="Yamada L."/>
            <person name="Wang H.G."/>
            <person name="Awazu S."/>
            <person name="Azumi K."/>
            <person name="Boore J."/>
            <person name="Branno M."/>
            <person name="Chin-Bow S."/>
            <person name="DeSantis R."/>
            <person name="Doyle S."/>
            <person name="Francino P."/>
            <person name="Keys D.N."/>
            <person name="Haga S."/>
            <person name="Hayashi H."/>
            <person name="Hino K."/>
            <person name="Imai K.S."/>
            <person name="Inaba K."/>
            <person name="Kano S."/>
            <person name="Kobayashi K."/>
            <person name="Kobayashi M."/>
            <person name="Lee B.I."/>
            <person name="Makabe K.W."/>
            <person name="Manohar C."/>
            <person name="Matassi G."/>
            <person name="Medina M."/>
            <person name="Mochizuki Y."/>
            <person name="Mount S."/>
            <person name="Morishita T."/>
            <person name="Miura S."/>
            <person name="Nakayama A."/>
            <person name="Nishizaka S."/>
            <person name="Nomoto H."/>
            <person name="Ohta F."/>
            <person name="Oishi K."/>
            <person name="Rigoutsos I."/>
            <person name="Sano M."/>
            <person name="Sasaki A."/>
            <person name="Sasakura Y."/>
            <person name="Shoguchi E."/>
            <person name="Shin-i T."/>
            <person name="Spagnuolo A."/>
            <person name="Stainier D."/>
            <person name="Suzuki M.M."/>
            <person name="Tassy O."/>
            <person name="Takatori N."/>
            <person name="Tokuoka M."/>
            <person name="Yagi K."/>
            <person name="Yoshizaki F."/>
            <person name="Wada S."/>
            <person name="Zhang C."/>
            <person name="Hyatt P.D."/>
            <person name="Larimer F."/>
            <person name="Detter C."/>
            <person name="Doggett N."/>
            <person name="Glavina T."/>
            <person name="Hawkins T."/>
            <person name="Richardson P."/>
            <person name="Lucas S."/>
            <person name="Kohara Y."/>
            <person name="Levine M."/>
            <person name="Satoh N."/>
            <person name="Rokhsar D.S."/>
        </authorList>
    </citation>
    <scope>NUCLEOTIDE SEQUENCE [LARGE SCALE GENOMIC DNA]</scope>
</reference>
<dbReference type="Gene3D" id="1.20.1070.10">
    <property type="entry name" value="Rhodopsin 7-helix transmembrane proteins"/>
    <property type="match status" value="1"/>
</dbReference>
<sequence length="169" mass="18969">MVTSSQIINEGLMCSVNTNKIYRIVATTIAFYAPLVIIIAIYWRVARIAWTRIHHSVSATPSNGKEFHFPSTMQSEEKNNVGCIGKPSQSSPQASKFEFLTFGLLRMKAIRLCCHNDSSESNADELSDPFDRCEKKEECVNFPVDECQSSEDIATLHKTCEKGKKQIMA</sequence>
<evidence type="ECO:0000313" key="2">
    <source>
        <dbReference type="Ensembl" id="ENSCINP00000036559.1"/>
    </source>
</evidence>
<dbReference type="HOGENOM" id="CLU_1582091_0_0_1"/>
<accession>H2Y3S4</accession>
<feature type="transmembrane region" description="Helical" evidence="1">
    <location>
        <begin position="21"/>
        <end position="43"/>
    </location>
</feature>
<evidence type="ECO:0008006" key="4">
    <source>
        <dbReference type="Google" id="ProtNLM"/>
    </source>
</evidence>